<evidence type="ECO:0000259" key="2">
    <source>
        <dbReference type="PROSITE" id="PS50104"/>
    </source>
</evidence>
<dbReference type="SMART" id="SM00255">
    <property type="entry name" value="TIR"/>
    <property type="match status" value="1"/>
</dbReference>
<dbReference type="AlphaFoldDB" id="A0AAN9P6Q2"/>
<evidence type="ECO:0000313" key="4">
    <source>
        <dbReference type="Proteomes" id="UP001359559"/>
    </source>
</evidence>
<dbReference type="GO" id="GO:0006952">
    <property type="term" value="P:defense response"/>
    <property type="evidence" value="ECO:0007669"/>
    <property type="project" value="InterPro"/>
</dbReference>
<dbReference type="InterPro" id="IPR035897">
    <property type="entry name" value="Toll_tir_struct_dom_sf"/>
</dbReference>
<dbReference type="SUPFAM" id="SSF52200">
    <property type="entry name" value="Toll/Interleukin receptor TIR domain"/>
    <property type="match status" value="1"/>
</dbReference>
<dbReference type="InterPro" id="IPR044974">
    <property type="entry name" value="Disease_R_plants"/>
</dbReference>
<dbReference type="PANTHER" id="PTHR11017:SF560">
    <property type="entry name" value="RESISTANCE PROTEIN (TIR-NBS-LRR CLASS), PUTATIVE-RELATED"/>
    <property type="match status" value="1"/>
</dbReference>
<dbReference type="Pfam" id="PF01582">
    <property type="entry name" value="TIR"/>
    <property type="match status" value="1"/>
</dbReference>
<comment type="caution">
    <text evidence="3">The sequence shown here is derived from an EMBL/GenBank/DDBJ whole genome shotgun (WGS) entry which is preliminary data.</text>
</comment>
<dbReference type="PANTHER" id="PTHR11017">
    <property type="entry name" value="LEUCINE-RICH REPEAT-CONTAINING PROTEIN"/>
    <property type="match status" value="1"/>
</dbReference>
<dbReference type="FunFam" id="3.40.50.10140:FF:000007">
    <property type="entry name" value="Disease resistance protein (TIR-NBS-LRR class)"/>
    <property type="match status" value="1"/>
</dbReference>
<gene>
    <name evidence="3" type="ORF">RJT34_21942</name>
</gene>
<keyword evidence="1" id="KW-0520">NAD</keyword>
<accession>A0AAN9P6Q2</accession>
<reference evidence="3 4" key="1">
    <citation type="submission" date="2024-01" db="EMBL/GenBank/DDBJ databases">
        <title>The genomes of 5 underutilized Papilionoideae crops provide insights into root nodulation and disease resistance.</title>
        <authorList>
            <person name="Yuan L."/>
        </authorList>
    </citation>
    <scope>NUCLEOTIDE SEQUENCE [LARGE SCALE GENOMIC DNA]</scope>
    <source>
        <strain evidence="3">LY-2023</strain>
        <tissue evidence="3">Leaf</tissue>
    </source>
</reference>
<dbReference type="EMBL" id="JAYKXN010000005">
    <property type="protein sequence ID" value="KAK7286731.1"/>
    <property type="molecule type" value="Genomic_DNA"/>
</dbReference>
<dbReference type="SUPFAM" id="SSF52058">
    <property type="entry name" value="L domain-like"/>
    <property type="match status" value="1"/>
</dbReference>
<dbReference type="Gene3D" id="3.40.50.10140">
    <property type="entry name" value="Toll/interleukin-1 receptor homology (TIR) domain"/>
    <property type="match status" value="1"/>
</dbReference>
<dbReference type="GO" id="GO:0007165">
    <property type="term" value="P:signal transduction"/>
    <property type="evidence" value="ECO:0007669"/>
    <property type="project" value="InterPro"/>
</dbReference>
<protein>
    <recommendedName>
        <fullName evidence="2">TIR domain-containing protein</fullName>
    </recommendedName>
</protein>
<dbReference type="InterPro" id="IPR032675">
    <property type="entry name" value="LRR_dom_sf"/>
</dbReference>
<feature type="domain" description="TIR" evidence="2">
    <location>
        <begin position="13"/>
        <end position="184"/>
    </location>
</feature>
<name>A0AAN9P6Q2_CLITE</name>
<keyword evidence="4" id="KW-1185">Reference proteome</keyword>
<sequence>MSSSSTSKSNPRWIYNVFINFRGIDTRKNFVSHLNAALKNAGVNTFLDDEKLGKGEELGPELLRAIQGSQICVVVFSKSYTSSKWCLHELVEIMDCRTTHGQVVLPIFYDVDPASVRRQKGAFGEALKALASKIYSGIGVKKYTLSKWRTALTEAGKLAGWNAKTSRNEAELVMEIVENILTRLDDTLFPITDFPVGLESRVKEVIGFIKKQTGTKAIEGLALNMESSSKDCFDTKAFEKMKRLRLLKLNNVKLVGDYKYLPKSLRWVHWQGFPEKHIPDNFDQQNVVAIDLKYSKINLVWKRPQFLERLKFLNLSHSSHLTHTPNFSKLPNLEKLVLKDCPRLSKLHKSIGDLRKILEINLMNCASLNNLPRRIYKLKSLETLILSGCLKIDMLKEEIVQMESLTTLIANHIAVKDLARSILRSRSIAQISLYGCAGLAHDVFPFIISSWMSPTMNPLSHIHPPISSSLVSIDVQNINWGDLAPMFCQLSILQSVWVGCCSKAQLTQELRRVLDGLYGVNFTELERTSYASQVSYLYLRFIGMGCCNEVIETLGKSISQGLTIGVSADFLLPGNNYPCWLTHTGEGHSVYFTVPQVRCRMKGMALCVVYSSILENVTAQCLVRVLIVNYTKCIFQIYKRDTTVSFKDEDWQNIISNLGPGDKVGIFVAFGHGFTIKKTSVYLICDESMDGRSEPSQKLKRRRLQGL</sequence>
<proteinExistence type="predicted"/>
<dbReference type="Gene3D" id="3.80.10.10">
    <property type="entry name" value="Ribonuclease Inhibitor"/>
    <property type="match status" value="1"/>
</dbReference>
<organism evidence="3 4">
    <name type="scientific">Clitoria ternatea</name>
    <name type="common">Butterfly pea</name>
    <dbReference type="NCBI Taxonomy" id="43366"/>
    <lineage>
        <taxon>Eukaryota</taxon>
        <taxon>Viridiplantae</taxon>
        <taxon>Streptophyta</taxon>
        <taxon>Embryophyta</taxon>
        <taxon>Tracheophyta</taxon>
        <taxon>Spermatophyta</taxon>
        <taxon>Magnoliopsida</taxon>
        <taxon>eudicotyledons</taxon>
        <taxon>Gunneridae</taxon>
        <taxon>Pentapetalae</taxon>
        <taxon>rosids</taxon>
        <taxon>fabids</taxon>
        <taxon>Fabales</taxon>
        <taxon>Fabaceae</taxon>
        <taxon>Papilionoideae</taxon>
        <taxon>50 kb inversion clade</taxon>
        <taxon>NPAAA clade</taxon>
        <taxon>indigoferoid/millettioid clade</taxon>
        <taxon>Phaseoleae</taxon>
        <taxon>Clitoria</taxon>
    </lineage>
</organism>
<dbReference type="Proteomes" id="UP001359559">
    <property type="component" value="Unassembled WGS sequence"/>
</dbReference>
<evidence type="ECO:0000313" key="3">
    <source>
        <dbReference type="EMBL" id="KAK7286731.1"/>
    </source>
</evidence>
<dbReference type="PROSITE" id="PS50104">
    <property type="entry name" value="TIR"/>
    <property type="match status" value="1"/>
</dbReference>
<evidence type="ECO:0000256" key="1">
    <source>
        <dbReference type="ARBA" id="ARBA00023027"/>
    </source>
</evidence>
<dbReference type="InterPro" id="IPR000157">
    <property type="entry name" value="TIR_dom"/>
</dbReference>